<name>A0ACD1E326_9MICO</name>
<dbReference type="EMBL" id="CP076544">
    <property type="protein sequence ID" value="QWS33279.1"/>
    <property type="molecule type" value="Genomic_DNA"/>
</dbReference>
<keyword evidence="2" id="KW-1185">Reference proteome</keyword>
<organism evidence="1 2">
    <name type="scientific">Curtobacterium aetherium</name>
    <dbReference type="NCBI Taxonomy" id="2841594"/>
    <lineage>
        <taxon>Bacteria</taxon>
        <taxon>Bacillati</taxon>
        <taxon>Actinomycetota</taxon>
        <taxon>Actinomycetes</taxon>
        <taxon>Micrococcales</taxon>
        <taxon>Microbacteriaceae</taxon>
        <taxon>Curtobacterium</taxon>
    </lineage>
</organism>
<evidence type="ECO:0000313" key="1">
    <source>
        <dbReference type="EMBL" id="QWS33279.1"/>
    </source>
</evidence>
<gene>
    <name evidence="1" type="ORF">KM842_13700</name>
</gene>
<reference evidence="1" key="1">
    <citation type="submission" date="2021-06" db="EMBL/GenBank/DDBJ databases">
        <authorList>
            <person name="Ellington A.J."/>
            <person name="Bryan N.C."/>
            <person name="Christner B.C."/>
            <person name="Reisch C.R."/>
        </authorList>
    </citation>
    <scope>NUCLEOTIDE SEQUENCE</scope>
    <source>
        <strain evidence="1">L6-1</strain>
    </source>
</reference>
<protein>
    <submittedName>
        <fullName evidence="1">MarR family transcriptional regulator</fullName>
    </submittedName>
</protein>
<evidence type="ECO:0000313" key="2">
    <source>
        <dbReference type="Proteomes" id="UP000681794"/>
    </source>
</evidence>
<proteinExistence type="predicted"/>
<dbReference type="Proteomes" id="UP000681794">
    <property type="component" value="Chromosome"/>
</dbReference>
<accession>A0ACD1E326</accession>
<sequence length="185" mass="19995">MVDVRTYDESGYWYPDRSTTTGVQFLNAMRRYRSAEVAMRQRTRDTMQLGATDMAAVRYLLQARQLGTAVKPTGLAAHLGITTASTTALVKRLIAAGHVERRADPSDGRGFLLVATDTGDDTVRSHLTAVHARMIAAADRLAPTTLTEMSAFFEDMIAAMDEAATGDLVPDDARSAGAEALPAHH</sequence>